<keyword evidence="3" id="KW-1185">Reference proteome</keyword>
<sequence length="101" mass="11346">MRINLKVPFAEKDEAKKLGARWDGARKIWYVENKDDMAPFARWSPHPHDSTDTRVSQPSRAEKNQAASLVIKGSGYVDLPRVCDCLPWEDCGKCKGTVPAC</sequence>
<dbReference type="OrthoDB" id="9792687at2"/>
<feature type="region of interest" description="Disordered" evidence="1">
    <location>
        <begin position="41"/>
        <end position="64"/>
    </location>
</feature>
<dbReference type="Proteomes" id="UP000515733">
    <property type="component" value="Chromosome"/>
</dbReference>
<dbReference type="Pfam" id="PF18974">
    <property type="entry name" value="DUF5710"/>
    <property type="match status" value="1"/>
</dbReference>
<dbReference type="EMBL" id="LR778301">
    <property type="protein sequence ID" value="CAB1370032.1"/>
    <property type="molecule type" value="Genomic_DNA"/>
</dbReference>
<evidence type="ECO:0000256" key="1">
    <source>
        <dbReference type="SAM" id="MobiDB-lite"/>
    </source>
</evidence>
<reference evidence="2 3" key="1">
    <citation type="submission" date="2020-03" db="EMBL/GenBank/DDBJ databases">
        <authorList>
            <consortium name="Genoscope - CEA"/>
            <person name="William W."/>
        </authorList>
    </citation>
    <scope>NUCLEOTIDE SEQUENCE [LARGE SCALE GENOMIC DNA]</scope>
    <source>
        <strain evidence="3">DSM 16959</strain>
    </source>
</reference>
<dbReference type="RefSeq" id="WP_145771015.1">
    <property type="nucleotide sequence ID" value="NZ_LR778301.1"/>
</dbReference>
<accession>A0A6S6YQH4</accession>
<dbReference type="AlphaFoldDB" id="A0A6S6YQH4"/>
<protein>
    <submittedName>
        <fullName evidence="2">Uncharacterized protein</fullName>
    </submittedName>
</protein>
<gene>
    <name evidence="2" type="ORF">DENOEST_2873</name>
</gene>
<evidence type="ECO:0000313" key="3">
    <source>
        <dbReference type="Proteomes" id="UP000515733"/>
    </source>
</evidence>
<organism evidence="2 3">
    <name type="scientific">Denitratisoma oestradiolicum</name>
    <dbReference type="NCBI Taxonomy" id="311182"/>
    <lineage>
        <taxon>Bacteria</taxon>
        <taxon>Pseudomonadati</taxon>
        <taxon>Pseudomonadota</taxon>
        <taxon>Betaproteobacteria</taxon>
        <taxon>Nitrosomonadales</taxon>
        <taxon>Sterolibacteriaceae</taxon>
        <taxon>Denitratisoma</taxon>
    </lineage>
</organism>
<dbReference type="KEGG" id="doe:DENOEST_2873"/>
<dbReference type="InterPro" id="IPR043764">
    <property type="entry name" value="DUF5710"/>
</dbReference>
<proteinExistence type="predicted"/>
<evidence type="ECO:0000313" key="2">
    <source>
        <dbReference type="EMBL" id="CAB1370032.1"/>
    </source>
</evidence>
<name>A0A6S6YQH4_9PROT</name>